<gene>
    <name evidence="2" type="ORF">GUJ93_ZPchr0016g2546</name>
</gene>
<dbReference type="AlphaFoldDB" id="A0A8J5T9E5"/>
<keyword evidence="3" id="KW-1185">Reference proteome</keyword>
<name>A0A8J5T9E5_ZIZPA</name>
<accession>A0A8J5T9E5</accession>
<reference evidence="2" key="1">
    <citation type="journal article" date="2021" name="bioRxiv">
        <title>Whole Genome Assembly and Annotation of Northern Wild Rice, Zizania palustris L., Supports a Whole Genome Duplication in the Zizania Genus.</title>
        <authorList>
            <person name="Haas M."/>
            <person name="Kono T."/>
            <person name="Macchietto M."/>
            <person name="Millas R."/>
            <person name="McGilp L."/>
            <person name="Shao M."/>
            <person name="Duquette J."/>
            <person name="Hirsch C.N."/>
            <person name="Kimball J."/>
        </authorList>
    </citation>
    <scope>NUCLEOTIDE SEQUENCE</scope>
    <source>
        <tissue evidence="2">Fresh leaf tissue</tissue>
    </source>
</reference>
<comment type="caution">
    <text evidence="2">The sequence shown here is derived from an EMBL/GenBank/DDBJ whole genome shotgun (WGS) entry which is preliminary data.</text>
</comment>
<evidence type="ECO:0000256" key="1">
    <source>
        <dbReference type="SAM" id="MobiDB-lite"/>
    </source>
</evidence>
<reference evidence="2" key="2">
    <citation type="submission" date="2021-02" db="EMBL/GenBank/DDBJ databases">
        <authorList>
            <person name="Kimball J.A."/>
            <person name="Haas M.W."/>
            <person name="Macchietto M."/>
            <person name="Kono T."/>
            <person name="Duquette J."/>
            <person name="Shao M."/>
        </authorList>
    </citation>
    <scope>NUCLEOTIDE SEQUENCE</scope>
    <source>
        <tissue evidence="2">Fresh leaf tissue</tissue>
    </source>
</reference>
<proteinExistence type="predicted"/>
<sequence>MPCRLKVFPCAAARAQPLSAFGLPLRRRPPAAGAAPVPCAAAHRLPELLPCLAPPAGQISATALLPLAQLRRPATGRPATGRPAASPVLPGP</sequence>
<protein>
    <submittedName>
        <fullName evidence="2">Uncharacterized protein</fullName>
    </submittedName>
</protein>
<organism evidence="2 3">
    <name type="scientific">Zizania palustris</name>
    <name type="common">Northern wild rice</name>
    <dbReference type="NCBI Taxonomy" id="103762"/>
    <lineage>
        <taxon>Eukaryota</taxon>
        <taxon>Viridiplantae</taxon>
        <taxon>Streptophyta</taxon>
        <taxon>Embryophyta</taxon>
        <taxon>Tracheophyta</taxon>
        <taxon>Spermatophyta</taxon>
        <taxon>Magnoliopsida</taxon>
        <taxon>Liliopsida</taxon>
        <taxon>Poales</taxon>
        <taxon>Poaceae</taxon>
        <taxon>BOP clade</taxon>
        <taxon>Oryzoideae</taxon>
        <taxon>Oryzeae</taxon>
        <taxon>Zizaniinae</taxon>
        <taxon>Zizania</taxon>
    </lineage>
</organism>
<dbReference type="EMBL" id="JAAALK010000084">
    <property type="protein sequence ID" value="KAG8083772.1"/>
    <property type="molecule type" value="Genomic_DNA"/>
</dbReference>
<dbReference type="Proteomes" id="UP000729402">
    <property type="component" value="Unassembled WGS sequence"/>
</dbReference>
<evidence type="ECO:0000313" key="2">
    <source>
        <dbReference type="EMBL" id="KAG8083772.1"/>
    </source>
</evidence>
<evidence type="ECO:0000313" key="3">
    <source>
        <dbReference type="Proteomes" id="UP000729402"/>
    </source>
</evidence>
<feature type="region of interest" description="Disordered" evidence="1">
    <location>
        <begin position="72"/>
        <end position="92"/>
    </location>
</feature>